<reference evidence="8 9" key="1">
    <citation type="submission" date="2018-04" db="EMBL/GenBank/DDBJ databases">
        <title>Chitinophaga fuyangensis sp. nov., isolated from soil in a chemical factory.</title>
        <authorList>
            <person name="Chen K."/>
        </authorList>
    </citation>
    <scope>NUCLEOTIDE SEQUENCE [LARGE SCALE GENOMIC DNA]</scope>
    <source>
        <strain evidence="8 9">LY-1</strain>
    </source>
</reference>
<dbReference type="GO" id="GO:0005737">
    <property type="term" value="C:cytoplasm"/>
    <property type="evidence" value="ECO:0007669"/>
    <property type="project" value="TreeGrafter"/>
</dbReference>
<evidence type="ECO:0000256" key="3">
    <source>
        <dbReference type="ARBA" id="ARBA00023295"/>
    </source>
</evidence>
<dbReference type="SMART" id="SM00640">
    <property type="entry name" value="Glyco_32"/>
    <property type="match status" value="1"/>
</dbReference>
<proteinExistence type="inferred from homology"/>
<dbReference type="OrthoDB" id="9759709at2"/>
<dbReference type="CDD" id="cd18622">
    <property type="entry name" value="GH32_Inu-like"/>
    <property type="match status" value="1"/>
</dbReference>
<dbReference type="InterPro" id="IPR023296">
    <property type="entry name" value="Glyco_hydro_beta-prop_sf"/>
</dbReference>
<gene>
    <name evidence="8" type="ORF">DCC81_23655</name>
</gene>
<comment type="similarity">
    <text evidence="1 4">Belongs to the glycosyl hydrolase 32 family.</text>
</comment>
<dbReference type="Proteomes" id="UP000244450">
    <property type="component" value="Unassembled WGS sequence"/>
</dbReference>
<accession>A0A2T7BE71</accession>
<dbReference type="EMBL" id="QCYK01000003">
    <property type="protein sequence ID" value="PUZ23381.1"/>
    <property type="molecule type" value="Genomic_DNA"/>
</dbReference>
<feature type="signal peptide" evidence="5">
    <location>
        <begin position="1"/>
        <end position="25"/>
    </location>
</feature>
<dbReference type="RefSeq" id="WP_108689166.1">
    <property type="nucleotide sequence ID" value="NZ_QCYK01000003.1"/>
</dbReference>
<feature type="chain" id="PRO_5015562111" evidence="5">
    <location>
        <begin position="26"/>
        <end position="510"/>
    </location>
</feature>
<sequence>MTYPRIKGCLAVLGLLLGCGTHTMAQTTPTPQWRPVYHFTPPQNWTNDPNGLFYQDGTFHLYYQHNPFENKWGHMSWGHATSKDLVHWQHLPVAIPERVTADTTTMIFSGCAVVDAANTSGFGTNGKAPVVAIFTAHLPKQKKECQYLAYSNDNGNTYTLYDHNPIIDLDMADFRDPNVFWYAPTKSWVMTVALVNEHQVRFYGSRDLKHWEKLSDFGPAGYTKNGWECPSLLHLPVAGSKEEKWVLLVSCFQDHGPLMQYYTGSFDGKQFHNDNPADKELVVDYGDAFYAAIAWRDAPQRNPILLGWIQNGRPETYPWKGQLSIPQDLSLYQSGEGLRLRHQPAARVVKALPRYTSGQPLVQYNPASHPVKDTTVTLPGNNGNAYWLTASFAVNGSSTAGFNVFENKQDGRRITVGYDAAKEELFVDCTASEKQNKSPENLVMRAPMKAVNGKVQIQILADRSSLEVFGNDGEQVISTMVYPAANDTGISMFTKSNAILKKLELRNIQL</sequence>
<evidence type="ECO:0000256" key="2">
    <source>
        <dbReference type="ARBA" id="ARBA00022801"/>
    </source>
</evidence>
<dbReference type="Gene3D" id="2.60.120.560">
    <property type="entry name" value="Exo-inulinase, domain 1"/>
    <property type="match status" value="1"/>
</dbReference>
<dbReference type="PANTHER" id="PTHR42800">
    <property type="entry name" value="EXOINULINASE INUD (AFU_ORTHOLOGUE AFUA_5G00480)"/>
    <property type="match status" value="1"/>
</dbReference>
<dbReference type="SUPFAM" id="SSF75005">
    <property type="entry name" value="Arabinanase/levansucrase/invertase"/>
    <property type="match status" value="1"/>
</dbReference>
<keyword evidence="2 4" id="KW-0378">Hydrolase</keyword>
<protein>
    <submittedName>
        <fullName evidence="8">Glycoside hydrolase</fullName>
    </submittedName>
</protein>
<dbReference type="Pfam" id="PF00251">
    <property type="entry name" value="Glyco_hydro_32N"/>
    <property type="match status" value="1"/>
</dbReference>
<dbReference type="SUPFAM" id="SSF49899">
    <property type="entry name" value="Concanavalin A-like lectins/glucanases"/>
    <property type="match status" value="1"/>
</dbReference>
<dbReference type="GO" id="GO:0004575">
    <property type="term" value="F:sucrose alpha-glucosidase activity"/>
    <property type="evidence" value="ECO:0007669"/>
    <property type="project" value="TreeGrafter"/>
</dbReference>
<organism evidence="8 9">
    <name type="scientific">Chitinophaga parva</name>
    <dbReference type="NCBI Taxonomy" id="2169414"/>
    <lineage>
        <taxon>Bacteria</taxon>
        <taxon>Pseudomonadati</taxon>
        <taxon>Bacteroidota</taxon>
        <taxon>Chitinophagia</taxon>
        <taxon>Chitinophagales</taxon>
        <taxon>Chitinophagaceae</taxon>
        <taxon>Chitinophaga</taxon>
    </lineage>
</organism>
<dbReference type="InterPro" id="IPR013189">
    <property type="entry name" value="Glyco_hydro_32_C"/>
</dbReference>
<evidence type="ECO:0000256" key="4">
    <source>
        <dbReference type="RuleBase" id="RU362110"/>
    </source>
</evidence>
<dbReference type="PANTHER" id="PTHR42800:SF3">
    <property type="entry name" value="GLYCOSYL HYDROLASE FAMILY 32 N-TERMINAL DOMAIN-CONTAINING PROTEIN"/>
    <property type="match status" value="1"/>
</dbReference>
<evidence type="ECO:0000313" key="9">
    <source>
        <dbReference type="Proteomes" id="UP000244450"/>
    </source>
</evidence>
<comment type="caution">
    <text evidence="8">The sequence shown here is derived from an EMBL/GenBank/DDBJ whole genome shotgun (WGS) entry which is preliminary data.</text>
</comment>
<evidence type="ECO:0000259" key="6">
    <source>
        <dbReference type="Pfam" id="PF00251"/>
    </source>
</evidence>
<evidence type="ECO:0000256" key="5">
    <source>
        <dbReference type="SAM" id="SignalP"/>
    </source>
</evidence>
<feature type="domain" description="Glycosyl hydrolase family 32 N-terminal" evidence="6">
    <location>
        <begin position="38"/>
        <end position="337"/>
    </location>
</feature>
<dbReference type="Pfam" id="PF08244">
    <property type="entry name" value="Glyco_hydro_32C"/>
    <property type="match status" value="1"/>
</dbReference>
<keyword evidence="5" id="KW-0732">Signal</keyword>
<evidence type="ECO:0000256" key="1">
    <source>
        <dbReference type="ARBA" id="ARBA00009902"/>
    </source>
</evidence>
<dbReference type="GO" id="GO:0005987">
    <property type="term" value="P:sucrose catabolic process"/>
    <property type="evidence" value="ECO:0007669"/>
    <property type="project" value="TreeGrafter"/>
</dbReference>
<dbReference type="InterPro" id="IPR013148">
    <property type="entry name" value="Glyco_hydro_32_N"/>
</dbReference>
<feature type="domain" description="Glycosyl hydrolase family 32 C-terminal" evidence="7">
    <location>
        <begin position="379"/>
        <end position="504"/>
    </location>
</feature>
<keyword evidence="9" id="KW-1185">Reference proteome</keyword>
<dbReference type="Gene3D" id="2.115.10.20">
    <property type="entry name" value="Glycosyl hydrolase domain, family 43"/>
    <property type="match status" value="1"/>
</dbReference>
<dbReference type="InterPro" id="IPR001362">
    <property type="entry name" value="Glyco_hydro_32"/>
</dbReference>
<keyword evidence="3 4" id="KW-0326">Glycosidase</keyword>
<dbReference type="PROSITE" id="PS51257">
    <property type="entry name" value="PROKAR_LIPOPROTEIN"/>
    <property type="match status" value="1"/>
</dbReference>
<evidence type="ECO:0000313" key="8">
    <source>
        <dbReference type="EMBL" id="PUZ23381.1"/>
    </source>
</evidence>
<dbReference type="AlphaFoldDB" id="A0A2T7BE71"/>
<dbReference type="InterPro" id="IPR013320">
    <property type="entry name" value="ConA-like_dom_sf"/>
</dbReference>
<evidence type="ECO:0000259" key="7">
    <source>
        <dbReference type="Pfam" id="PF08244"/>
    </source>
</evidence>
<name>A0A2T7BE71_9BACT</name>